<feature type="region of interest" description="Disordered" evidence="1">
    <location>
        <begin position="95"/>
        <end position="117"/>
    </location>
</feature>
<accession>A0A271KAY2</accession>
<feature type="compositionally biased region" description="Basic residues" evidence="1">
    <location>
        <begin position="106"/>
        <end position="117"/>
    </location>
</feature>
<proteinExistence type="predicted"/>
<keyword evidence="3" id="KW-1185">Reference proteome</keyword>
<evidence type="ECO:0000313" key="2">
    <source>
        <dbReference type="EMBL" id="PAP92149.1"/>
    </source>
</evidence>
<protein>
    <submittedName>
        <fullName evidence="2">Uncharacterized protein</fullName>
    </submittedName>
</protein>
<organism evidence="2 3">
    <name type="scientific">Mesorhizobium wenxiniae</name>
    <dbReference type="NCBI Taxonomy" id="2014805"/>
    <lineage>
        <taxon>Bacteria</taxon>
        <taxon>Pseudomonadati</taxon>
        <taxon>Pseudomonadota</taxon>
        <taxon>Alphaproteobacteria</taxon>
        <taxon>Hyphomicrobiales</taxon>
        <taxon>Phyllobacteriaceae</taxon>
        <taxon>Mesorhizobium</taxon>
    </lineage>
</organism>
<gene>
    <name evidence="2" type="ORF">CIT31_29785</name>
</gene>
<dbReference type="AlphaFoldDB" id="A0A271KAY2"/>
<evidence type="ECO:0000313" key="3">
    <source>
        <dbReference type="Proteomes" id="UP000215931"/>
    </source>
</evidence>
<name>A0A271KAY2_9HYPH</name>
<reference evidence="2 3" key="1">
    <citation type="submission" date="2017-08" db="EMBL/GenBank/DDBJ databases">
        <title>Mesorhizobium wenxinae sp. nov., a novel rhizobial species isolated from root nodules of chickpea (Cicer arietinum L.).</title>
        <authorList>
            <person name="Zhang J."/>
        </authorList>
    </citation>
    <scope>NUCLEOTIDE SEQUENCE [LARGE SCALE GENOMIC DNA]</scope>
    <source>
        <strain evidence="3">WYCCWR 10019</strain>
    </source>
</reference>
<dbReference type="EMBL" id="NPKH01000037">
    <property type="protein sequence ID" value="PAP92149.1"/>
    <property type="molecule type" value="Genomic_DNA"/>
</dbReference>
<dbReference type="Proteomes" id="UP000215931">
    <property type="component" value="Unassembled WGS sequence"/>
</dbReference>
<sequence>MIAAGAFTNLLQRGFSPKMLGGHEGEPVGEWLKITADQTGLFVIGRVDAPAAIARIEAGCLGLSLGRKVGLREVIDGGNSLCAEILAVPEILNGTAEPGVSASRPRSTRPRRPAGGP</sequence>
<comment type="caution">
    <text evidence="2">The sequence shown here is derived from an EMBL/GenBank/DDBJ whole genome shotgun (WGS) entry which is preliminary data.</text>
</comment>
<evidence type="ECO:0000256" key="1">
    <source>
        <dbReference type="SAM" id="MobiDB-lite"/>
    </source>
</evidence>